<dbReference type="EMBL" id="CARXXK010000002">
    <property type="protein sequence ID" value="CAI6359423.1"/>
    <property type="molecule type" value="Genomic_DNA"/>
</dbReference>
<evidence type="ECO:0000256" key="1">
    <source>
        <dbReference type="SAM" id="MobiDB-lite"/>
    </source>
</evidence>
<evidence type="ECO:0000313" key="3">
    <source>
        <dbReference type="Proteomes" id="UP001160148"/>
    </source>
</evidence>
<keyword evidence="3" id="KW-1185">Reference proteome</keyword>
<accession>A0AAV0WUC8</accession>
<proteinExistence type="predicted"/>
<evidence type="ECO:0008006" key="4">
    <source>
        <dbReference type="Google" id="ProtNLM"/>
    </source>
</evidence>
<dbReference type="Proteomes" id="UP001160148">
    <property type="component" value="Unassembled WGS sequence"/>
</dbReference>
<comment type="caution">
    <text evidence="2">The sequence shown here is derived from an EMBL/GenBank/DDBJ whole genome shotgun (WGS) entry which is preliminary data.</text>
</comment>
<sequence>METYVQKGMGSSSIYVTLSTQATARGVTNWLVSDVTDSDHRLLNYTVDIAPNTSQGFKRFDVRRADWDSFSQELAISVLSVQTTVGVNEHASTLTDAIIAAATKAIPSKPSRRWIIQRQPWWSDRLTSMRKTLNANKRQGTDATRQTGIQPSEK</sequence>
<organism evidence="2 3">
    <name type="scientific">Macrosiphum euphorbiae</name>
    <name type="common">potato aphid</name>
    <dbReference type="NCBI Taxonomy" id="13131"/>
    <lineage>
        <taxon>Eukaryota</taxon>
        <taxon>Metazoa</taxon>
        <taxon>Ecdysozoa</taxon>
        <taxon>Arthropoda</taxon>
        <taxon>Hexapoda</taxon>
        <taxon>Insecta</taxon>
        <taxon>Pterygota</taxon>
        <taxon>Neoptera</taxon>
        <taxon>Paraneoptera</taxon>
        <taxon>Hemiptera</taxon>
        <taxon>Sternorrhyncha</taxon>
        <taxon>Aphidomorpha</taxon>
        <taxon>Aphidoidea</taxon>
        <taxon>Aphididae</taxon>
        <taxon>Macrosiphini</taxon>
        <taxon>Macrosiphum</taxon>
    </lineage>
</organism>
<feature type="region of interest" description="Disordered" evidence="1">
    <location>
        <begin position="133"/>
        <end position="154"/>
    </location>
</feature>
<protein>
    <recommendedName>
        <fullName evidence="4">Endonuclease/exonuclease/phosphatase domain-containing protein</fullName>
    </recommendedName>
</protein>
<name>A0AAV0WUC8_9HEMI</name>
<dbReference type="AlphaFoldDB" id="A0AAV0WUC8"/>
<reference evidence="2 3" key="1">
    <citation type="submission" date="2023-01" db="EMBL/GenBank/DDBJ databases">
        <authorList>
            <person name="Whitehead M."/>
        </authorList>
    </citation>
    <scope>NUCLEOTIDE SEQUENCE [LARGE SCALE GENOMIC DNA]</scope>
</reference>
<gene>
    <name evidence="2" type="ORF">MEUPH1_LOCUS14835</name>
</gene>
<evidence type="ECO:0000313" key="2">
    <source>
        <dbReference type="EMBL" id="CAI6359423.1"/>
    </source>
</evidence>